<keyword evidence="3 6" id="KW-1133">Transmembrane helix</keyword>
<feature type="transmembrane region" description="Helical" evidence="6">
    <location>
        <begin position="414"/>
        <end position="435"/>
    </location>
</feature>
<proteinExistence type="predicted"/>
<evidence type="ECO:0000256" key="2">
    <source>
        <dbReference type="ARBA" id="ARBA00022692"/>
    </source>
</evidence>
<feature type="transmembrane region" description="Helical" evidence="6">
    <location>
        <begin position="552"/>
        <end position="572"/>
    </location>
</feature>
<evidence type="ECO:0000256" key="3">
    <source>
        <dbReference type="ARBA" id="ARBA00022989"/>
    </source>
</evidence>
<keyword evidence="8" id="KW-1185">Reference proteome</keyword>
<dbReference type="InterPro" id="IPR023395">
    <property type="entry name" value="MCP_dom_sf"/>
</dbReference>
<sequence>MESIVDVTTSSFQAILAVCVIFTAGYAYTGKHAPYLSSILVPFARSILLPALIFTTFAGNHVLSAKGLLQLWPIVIIALLTHITSLILSLFAVKYAKAPRWTAELLTNNNNGSYPLLLLYALYPVGWGRLLDHLRWRSMDSIATVIERASIYILVNLVITEAARIVFAPFIATIPSRLDNEILDDEPVSGSDTPDQIVADEEDVDERTPLVGHKRNIKSTHYLLAITRSPIFIATILGLLIGLIKPIQRFIVGTQDGGDTWLWGSLGLGLKYLGASFALIEIIGIGAGIRAGEKHLGSDPEYKTPPTLGTVLTLVAWRFIAIPAIVLSVIYGFRKITSTKAYLQDPAFSFVLALTSISPPALPTKLDPYKSSVLFATFYTSLITAFPIAIAIAISGRGISTVIDFDLVKALKSAGGGGLAGAAAMVVQVLTLMPMRTIMNYQYRYGGSLKNATKTLWDDGGFKRYYAGLAAALFQGPLSRFGDTAANAGILALLESFTWPVLVKTIAASVASACFRMTLTPIDTLKTTQQTQGGGKGLQLLKQRIRDKGIASLWYGALATAAATFVGHYPWFGTYNWLSTVLPPPHNIIQKLARQAFIGFSASVVSDTASNSLRVVKTYRQVHEGDVGYLTAAKEIVASEGFLGLFGRGLPTRLLTNGLQGLLFSILWKLFADL</sequence>
<feature type="transmembrane region" description="Helical" evidence="6">
    <location>
        <begin position="222"/>
        <end position="244"/>
    </location>
</feature>
<organism evidence="7 8">
    <name type="scientific">Kwoniella dendrophila CBS 6074</name>
    <dbReference type="NCBI Taxonomy" id="1295534"/>
    <lineage>
        <taxon>Eukaryota</taxon>
        <taxon>Fungi</taxon>
        <taxon>Dikarya</taxon>
        <taxon>Basidiomycota</taxon>
        <taxon>Agaricomycotina</taxon>
        <taxon>Tremellomycetes</taxon>
        <taxon>Tremellales</taxon>
        <taxon>Cryptococcaceae</taxon>
        <taxon>Kwoniella</taxon>
    </lineage>
</organism>
<feature type="transmembrane region" description="Helical" evidence="6">
    <location>
        <begin position="272"/>
        <end position="291"/>
    </location>
</feature>
<dbReference type="PANTHER" id="PTHR47567:SF1">
    <property type="entry name" value="NAD-DEPENDENT EPIMERASE_DEHYDRATASE DOMAIN-CONTAINING PROTEIN"/>
    <property type="match status" value="1"/>
</dbReference>
<feature type="transmembrane region" description="Helical" evidence="6">
    <location>
        <begin position="35"/>
        <end position="59"/>
    </location>
</feature>
<dbReference type="PANTHER" id="PTHR47567">
    <property type="entry name" value="MITOCHONDRIAL SUBSTRATE/SOLUTE CARRIER"/>
    <property type="match status" value="1"/>
</dbReference>
<feature type="transmembrane region" description="Helical" evidence="6">
    <location>
        <begin position="373"/>
        <end position="394"/>
    </location>
</feature>
<dbReference type="GeneID" id="91090999"/>
<dbReference type="Proteomes" id="UP001355207">
    <property type="component" value="Chromosome 1"/>
</dbReference>
<feature type="transmembrane region" description="Helical" evidence="6">
    <location>
        <begin position="311"/>
        <end position="333"/>
    </location>
</feature>
<dbReference type="GO" id="GO:0055085">
    <property type="term" value="P:transmembrane transport"/>
    <property type="evidence" value="ECO:0007669"/>
    <property type="project" value="InterPro"/>
</dbReference>
<keyword evidence="2 5" id="KW-0812">Transmembrane</keyword>
<dbReference type="AlphaFoldDB" id="A0AAX4JL34"/>
<evidence type="ECO:0000313" key="8">
    <source>
        <dbReference type="Proteomes" id="UP001355207"/>
    </source>
</evidence>
<dbReference type="RefSeq" id="XP_066072227.1">
    <property type="nucleotide sequence ID" value="XM_066216130.1"/>
</dbReference>
<evidence type="ECO:0008006" key="9">
    <source>
        <dbReference type="Google" id="ProtNLM"/>
    </source>
</evidence>
<feature type="transmembrane region" description="Helical" evidence="6">
    <location>
        <begin position="71"/>
        <end position="93"/>
    </location>
</feature>
<dbReference type="SUPFAM" id="SSF103506">
    <property type="entry name" value="Mitochondrial carrier"/>
    <property type="match status" value="1"/>
</dbReference>
<dbReference type="EMBL" id="CP144098">
    <property type="protein sequence ID" value="WWC85464.1"/>
    <property type="molecule type" value="Genomic_DNA"/>
</dbReference>
<gene>
    <name evidence="7" type="ORF">L201_000327</name>
</gene>
<dbReference type="PROSITE" id="PS50920">
    <property type="entry name" value="SOLCAR"/>
    <property type="match status" value="1"/>
</dbReference>
<evidence type="ECO:0000256" key="1">
    <source>
        <dbReference type="ARBA" id="ARBA00004141"/>
    </source>
</evidence>
<protein>
    <recommendedName>
        <fullName evidence="9">Mitochondrial carrier protein</fullName>
    </recommendedName>
</protein>
<dbReference type="Pfam" id="PF00153">
    <property type="entry name" value="Mito_carr"/>
    <property type="match status" value="2"/>
</dbReference>
<name>A0AAX4JL34_9TREE</name>
<dbReference type="Gene3D" id="1.50.40.10">
    <property type="entry name" value="Mitochondrial carrier domain"/>
    <property type="match status" value="1"/>
</dbReference>
<reference evidence="7 8" key="1">
    <citation type="submission" date="2024-01" db="EMBL/GenBank/DDBJ databases">
        <title>Comparative genomics of Cryptococcus and Kwoniella reveals pathogenesis evolution and contrasting modes of karyotype evolution via chromosome fusion or intercentromeric recombination.</title>
        <authorList>
            <person name="Coelho M.A."/>
            <person name="David-Palma M."/>
            <person name="Shea T."/>
            <person name="Bowers K."/>
            <person name="McGinley-Smith S."/>
            <person name="Mohammad A.W."/>
            <person name="Gnirke A."/>
            <person name="Yurkov A.M."/>
            <person name="Nowrousian M."/>
            <person name="Sun S."/>
            <person name="Cuomo C.A."/>
            <person name="Heitman J."/>
        </authorList>
    </citation>
    <scope>NUCLEOTIDE SEQUENCE [LARGE SCALE GENOMIC DNA]</scope>
    <source>
        <strain evidence="7 8">CBS 6074</strain>
    </source>
</reference>
<feature type="repeat" description="Solcar" evidence="5">
    <location>
        <begin position="499"/>
        <end position="581"/>
    </location>
</feature>
<evidence type="ECO:0000256" key="5">
    <source>
        <dbReference type="PROSITE-ProRule" id="PRU00282"/>
    </source>
</evidence>
<comment type="subcellular location">
    <subcellularLocation>
        <location evidence="1">Membrane</location>
        <topology evidence="1">Multi-pass membrane protein</topology>
    </subcellularLocation>
</comment>
<keyword evidence="4 5" id="KW-0472">Membrane</keyword>
<dbReference type="Pfam" id="PF03547">
    <property type="entry name" value="Mem_trans"/>
    <property type="match status" value="1"/>
</dbReference>
<dbReference type="GO" id="GO:0016020">
    <property type="term" value="C:membrane"/>
    <property type="evidence" value="ECO:0007669"/>
    <property type="project" value="UniProtKB-SubCell"/>
</dbReference>
<feature type="transmembrane region" description="Helical" evidence="6">
    <location>
        <begin position="151"/>
        <end position="172"/>
    </location>
</feature>
<evidence type="ECO:0000313" key="7">
    <source>
        <dbReference type="EMBL" id="WWC85464.1"/>
    </source>
</evidence>
<evidence type="ECO:0000256" key="6">
    <source>
        <dbReference type="SAM" id="Phobius"/>
    </source>
</evidence>
<feature type="transmembrane region" description="Helical" evidence="6">
    <location>
        <begin position="113"/>
        <end position="131"/>
    </location>
</feature>
<dbReference type="InterPro" id="IPR018108">
    <property type="entry name" value="MCP_transmembrane"/>
</dbReference>
<feature type="transmembrane region" description="Helical" evidence="6">
    <location>
        <begin position="12"/>
        <end position="29"/>
    </location>
</feature>
<dbReference type="InterPro" id="IPR004776">
    <property type="entry name" value="Mem_transp_PIN-like"/>
</dbReference>
<evidence type="ECO:0000256" key="4">
    <source>
        <dbReference type="ARBA" id="ARBA00023136"/>
    </source>
</evidence>
<accession>A0AAX4JL34</accession>